<evidence type="ECO:0000259" key="3">
    <source>
        <dbReference type="Pfam" id="PF13194"/>
    </source>
</evidence>
<feature type="domain" description="MgtC/SapB/SrpB/YhiD N-terminal" evidence="2">
    <location>
        <begin position="14"/>
        <end position="133"/>
    </location>
</feature>
<keyword evidence="1" id="KW-0472">Membrane</keyword>
<dbReference type="eggNOG" id="COG3174">
    <property type="taxonomic scope" value="Bacteria"/>
</dbReference>
<feature type="transmembrane region" description="Helical" evidence="1">
    <location>
        <begin position="37"/>
        <end position="55"/>
    </location>
</feature>
<dbReference type="PANTHER" id="PTHR39084:SF1">
    <property type="entry name" value="DUF4010 DOMAIN-CONTAINING PROTEIN"/>
    <property type="match status" value="1"/>
</dbReference>
<feature type="transmembrane region" description="Helical" evidence="1">
    <location>
        <begin position="264"/>
        <end position="287"/>
    </location>
</feature>
<dbReference type="PANTHER" id="PTHR39084">
    <property type="entry name" value="MEMBRANE PROTEIN-RELATED"/>
    <property type="match status" value="1"/>
</dbReference>
<reference evidence="4 5" key="1">
    <citation type="journal article" date="2010" name="PLoS Genet.">
        <title>Analysis of the Legionella longbeachae genome and transcriptome uncovers unique strategies to cause Legionnaires' disease.</title>
        <authorList>
            <person name="Cazalet C."/>
            <person name="Gomez-Valero L."/>
            <person name="Rusniok C."/>
            <person name="Lomma M."/>
            <person name="Dervins-Ravault D."/>
            <person name="Newton H."/>
            <person name="Sansom F."/>
            <person name="Jarraud S."/>
            <person name="Zidane N."/>
            <person name="Ma L."/>
            <person name="Bouchier C."/>
            <person name="Etienne J."/>
            <person name="Hartland E."/>
            <person name="Buchrieser C."/>
        </authorList>
    </citation>
    <scope>NUCLEOTIDE SEQUENCE [LARGE SCALE GENOMIC DNA]</scope>
    <source>
        <strain evidence="4 5">NSW150</strain>
    </source>
</reference>
<evidence type="ECO:0000313" key="4">
    <source>
        <dbReference type="EMBL" id="CBJ13420.1"/>
    </source>
</evidence>
<keyword evidence="1" id="KW-1133">Transmembrane helix</keyword>
<feature type="transmembrane region" description="Helical" evidence="1">
    <location>
        <begin position="178"/>
        <end position="199"/>
    </location>
</feature>
<dbReference type="Pfam" id="PF13194">
    <property type="entry name" value="DUF4010"/>
    <property type="match status" value="1"/>
</dbReference>
<proteinExistence type="predicted"/>
<feature type="transmembrane region" description="Helical" evidence="1">
    <location>
        <begin position="6"/>
        <end position="25"/>
    </location>
</feature>
<protein>
    <submittedName>
        <fullName evidence="4">Putative transmembrane protein</fullName>
    </submittedName>
</protein>
<keyword evidence="5" id="KW-1185">Reference proteome</keyword>
<dbReference type="Proteomes" id="UP000001060">
    <property type="component" value="Chromosome"/>
</dbReference>
<keyword evidence="1 4" id="KW-0812">Transmembrane</keyword>
<evidence type="ECO:0000259" key="2">
    <source>
        <dbReference type="Pfam" id="PF02308"/>
    </source>
</evidence>
<dbReference type="Pfam" id="PF02308">
    <property type="entry name" value="MgtC"/>
    <property type="match status" value="1"/>
</dbReference>
<evidence type="ECO:0000313" key="5">
    <source>
        <dbReference type="Proteomes" id="UP000001060"/>
    </source>
</evidence>
<dbReference type="InterPro" id="IPR049177">
    <property type="entry name" value="MgtC_SapB_SrpB_YhiD_N"/>
</dbReference>
<gene>
    <name evidence="4" type="ordered locus">LLO_2973</name>
</gene>
<feature type="transmembrane region" description="Helical" evidence="1">
    <location>
        <begin position="205"/>
        <end position="225"/>
    </location>
</feature>
<feature type="transmembrane region" description="Helical" evidence="1">
    <location>
        <begin position="147"/>
        <end position="166"/>
    </location>
</feature>
<feature type="transmembrane region" description="Helical" evidence="1">
    <location>
        <begin position="61"/>
        <end position="78"/>
    </location>
</feature>
<name>D3HLU0_LEGLN</name>
<sequence length="418" mass="46057">MELIIMLETLLSFTISLLIGLLIGIERERGHPEGSQFLGVRNFTLLSMLGTLVAVLQQATLTIAVSVFVIGILLLNYYQSIINQKKNNSIEILTQITACFIFCLGYMVPTSPFLAITLSAIIFLVLIERQRLHILAREKFKPHEIETIIILVIFTLGILPLLPNRTFDPWHLFNPKDFGLLIATVAAIQLGGYIAIHLFGERLGIPLTGLFGGLVSSTAVFAQLNDTLKRYPKSWNAILASGLLAAIAMLVDVLIIILVASPGLFIYIIWPIVAMICSGVLFAFILLRFQKAQANEQILLSTPLNLLSIVRTSLIIGLFLLMIAMARRIISVKGILLLSFLGGLVEIHGVSLATALLYLGNHIPIYDARFMVYIAILASYISKIILVWCFTPVRFAFDSSMLLLGMLASGVVIYCIGL</sequence>
<feature type="transmembrane region" description="Helical" evidence="1">
    <location>
        <begin position="399"/>
        <end position="417"/>
    </location>
</feature>
<accession>D3HLU0</accession>
<dbReference type="InterPro" id="IPR025105">
    <property type="entry name" value="DUF4010"/>
</dbReference>
<feature type="domain" description="DUF4010" evidence="3">
    <location>
        <begin position="185"/>
        <end position="389"/>
    </location>
</feature>
<feature type="transmembrane region" description="Helical" evidence="1">
    <location>
        <begin position="237"/>
        <end position="258"/>
    </location>
</feature>
<dbReference type="HOGENOM" id="CLU_036781_1_1_6"/>
<evidence type="ECO:0000256" key="1">
    <source>
        <dbReference type="SAM" id="Phobius"/>
    </source>
</evidence>
<organism evidence="4 5">
    <name type="scientific">Legionella longbeachae serogroup 1 (strain NSW150)</name>
    <dbReference type="NCBI Taxonomy" id="661367"/>
    <lineage>
        <taxon>Bacteria</taxon>
        <taxon>Pseudomonadati</taxon>
        <taxon>Pseudomonadota</taxon>
        <taxon>Gammaproteobacteria</taxon>
        <taxon>Legionellales</taxon>
        <taxon>Legionellaceae</taxon>
        <taxon>Legionella</taxon>
    </lineage>
</organism>
<feature type="transmembrane region" description="Helical" evidence="1">
    <location>
        <begin position="99"/>
        <end position="127"/>
    </location>
</feature>
<dbReference type="KEGG" id="llo:LLO_2973"/>
<dbReference type="AlphaFoldDB" id="D3HLU0"/>
<dbReference type="EMBL" id="FN650140">
    <property type="protein sequence ID" value="CBJ13420.1"/>
    <property type="molecule type" value="Genomic_DNA"/>
</dbReference>
<feature type="transmembrane region" description="Helical" evidence="1">
    <location>
        <begin position="308"/>
        <end position="330"/>
    </location>
</feature>
<feature type="transmembrane region" description="Helical" evidence="1">
    <location>
        <begin position="370"/>
        <end position="393"/>
    </location>
</feature>
<feature type="transmembrane region" description="Helical" evidence="1">
    <location>
        <begin position="336"/>
        <end position="358"/>
    </location>
</feature>